<protein>
    <recommendedName>
        <fullName evidence="3">SH3 domain-containing protein</fullName>
    </recommendedName>
</protein>
<comment type="caution">
    <text evidence="1">The sequence shown here is derived from an EMBL/GenBank/DDBJ whole genome shotgun (WGS) entry which is preliminary data.</text>
</comment>
<evidence type="ECO:0000313" key="1">
    <source>
        <dbReference type="EMBL" id="RDU97439.1"/>
    </source>
</evidence>
<keyword evidence="2" id="KW-1185">Reference proteome</keyword>
<dbReference type="RefSeq" id="WP_115535253.1">
    <property type="nucleotide sequence ID" value="NZ_QRGA01000010.1"/>
</dbReference>
<evidence type="ECO:0000313" key="2">
    <source>
        <dbReference type="Proteomes" id="UP000256838"/>
    </source>
</evidence>
<dbReference type="EMBL" id="QRGA01000010">
    <property type="protein sequence ID" value="RDU97439.1"/>
    <property type="molecule type" value="Genomic_DNA"/>
</dbReference>
<reference evidence="1 2" key="1">
    <citation type="submission" date="2018-08" db="EMBL/GenBank/DDBJ databases">
        <title>Paraburkholderia sp. DHOM06 isolated from forest soil.</title>
        <authorList>
            <person name="Gao Z.-H."/>
            <person name="Qiu L.-H."/>
        </authorList>
    </citation>
    <scope>NUCLEOTIDE SEQUENCE [LARGE SCALE GENOMIC DNA]</scope>
    <source>
        <strain evidence="1 2">DHOM06</strain>
    </source>
</reference>
<organism evidence="1 2">
    <name type="scientific">Trinickia dinghuensis</name>
    <dbReference type="NCBI Taxonomy" id="2291023"/>
    <lineage>
        <taxon>Bacteria</taxon>
        <taxon>Pseudomonadati</taxon>
        <taxon>Pseudomonadota</taxon>
        <taxon>Betaproteobacteria</taxon>
        <taxon>Burkholderiales</taxon>
        <taxon>Burkholderiaceae</taxon>
        <taxon>Trinickia</taxon>
    </lineage>
</organism>
<evidence type="ECO:0008006" key="3">
    <source>
        <dbReference type="Google" id="ProtNLM"/>
    </source>
</evidence>
<accession>A0A3D8JWJ4</accession>
<dbReference type="OrthoDB" id="9033036at2"/>
<gene>
    <name evidence="1" type="ORF">DWV00_19735</name>
</gene>
<dbReference type="Proteomes" id="UP000256838">
    <property type="component" value="Unassembled WGS sequence"/>
</dbReference>
<proteinExistence type="predicted"/>
<name>A0A3D8JWJ4_9BURK</name>
<sequence>MMLMDQMAARVPLPKNNALTARAARIGALIAAALLLSCGVTESALAATPPSALRFALPGGAAILYSNAVNPQDPLGERAWKKAVFYFPNGVSFGLLPRVGESNVGVGTAMEPPSDSDIAPSGQYVVIARDEQGTISTGPGQPESVLSREYCSMIEIRTGCITADQTGEICGAGWKAGNPAQWGTDDRTDMMLRRDRPSAGRQLGFIRAGQPAQLTIRDDSGADNLLRCDPVSSVNRESYRKIAAALQKAGANNDARLIANALSQADGKSIGTPVPAAVDGERRAASVSAEKARLYLAPDEAHASRAYLIQNDAVTVLKQSPTGWAYVDYIDAFGKHLLRWIRTDQLAIRP</sequence>
<dbReference type="AlphaFoldDB" id="A0A3D8JWJ4"/>